<feature type="transmembrane region" description="Helical" evidence="1">
    <location>
        <begin position="103"/>
        <end position="121"/>
    </location>
</feature>
<feature type="transmembrane region" description="Helical" evidence="1">
    <location>
        <begin position="76"/>
        <end position="97"/>
    </location>
</feature>
<dbReference type="Pfam" id="PF03203">
    <property type="entry name" value="MerC"/>
    <property type="match status" value="1"/>
</dbReference>
<dbReference type="RefSeq" id="WP_063362668.1">
    <property type="nucleotide sequence ID" value="NZ_AUXZ01000082.1"/>
</dbReference>
<reference evidence="2 3" key="1">
    <citation type="submission" date="2013-07" db="EMBL/GenBank/DDBJ databases">
        <title>Comparative Genomic and Metabolomic Analysis of Twelve Strains of Pseudoalteromonas luteoviolacea.</title>
        <authorList>
            <person name="Vynne N.G."/>
            <person name="Mansson M."/>
            <person name="Gram L."/>
        </authorList>
    </citation>
    <scope>NUCLEOTIDE SEQUENCE [LARGE SCALE GENOMIC DNA]</scope>
    <source>
        <strain evidence="2 3">H33</strain>
    </source>
</reference>
<comment type="caution">
    <text evidence="2">The sequence shown here is derived from an EMBL/GenBank/DDBJ whole genome shotgun (WGS) entry which is preliminary data.</text>
</comment>
<dbReference type="PATRIC" id="fig|1365251.3.peg.3323"/>
<evidence type="ECO:0000313" key="2">
    <source>
        <dbReference type="EMBL" id="KZN49341.1"/>
    </source>
</evidence>
<feature type="transmembrane region" description="Helical" evidence="1">
    <location>
        <begin position="46"/>
        <end position="64"/>
    </location>
</feature>
<gene>
    <name evidence="2" type="ORF">N476_20030</name>
</gene>
<keyword evidence="1" id="KW-0472">Membrane</keyword>
<evidence type="ECO:0008006" key="4">
    <source>
        <dbReference type="Google" id="ProtNLM"/>
    </source>
</evidence>
<sequence>MLGSFQQTGDRVSIGLAFLCLAHCLVLPVVVLALPFVATSFLQEEAFHQMLLFGVLITSIVALYSGCKSHQKWKIFYSGIFGLVVLSVAAFFGHDLLGDAGETILTVVGSLVVAYSHLINIKTCRSDECRS</sequence>
<evidence type="ECO:0000313" key="3">
    <source>
        <dbReference type="Proteomes" id="UP000076503"/>
    </source>
</evidence>
<dbReference type="EMBL" id="AUXZ01000082">
    <property type="protein sequence ID" value="KZN49341.1"/>
    <property type="molecule type" value="Genomic_DNA"/>
</dbReference>
<proteinExistence type="predicted"/>
<dbReference type="OrthoDB" id="34373at2"/>
<dbReference type="Proteomes" id="UP000076503">
    <property type="component" value="Unassembled WGS sequence"/>
</dbReference>
<dbReference type="AlphaFoldDB" id="A0A167DTR4"/>
<protein>
    <recommendedName>
        <fullName evidence="4">MerC domain-containing protein</fullName>
    </recommendedName>
</protein>
<feature type="transmembrane region" description="Helical" evidence="1">
    <location>
        <begin position="12"/>
        <end position="34"/>
    </location>
</feature>
<dbReference type="InterPro" id="IPR004891">
    <property type="entry name" value="Mercury-R_MerC"/>
</dbReference>
<name>A0A167DTR4_9GAMM</name>
<evidence type="ECO:0000256" key="1">
    <source>
        <dbReference type="SAM" id="Phobius"/>
    </source>
</evidence>
<dbReference type="GO" id="GO:0015097">
    <property type="term" value="F:mercury ion transmembrane transporter activity"/>
    <property type="evidence" value="ECO:0007669"/>
    <property type="project" value="InterPro"/>
</dbReference>
<dbReference type="GO" id="GO:0016020">
    <property type="term" value="C:membrane"/>
    <property type="evidence" value="ECO:0007669"/>
    <property type="project" value="InterPro"/>
</dbReference>
<keyword evidence="1" id="KW-1133">Transmembrane helix</keyword>
<organism evidence="2 3">
    <name type="scientific">Pseudoalteromonas luteoviolacea H33</name>
    <dbReference type="NCBI Taxonomy" id="1365251"/>
    <lineage>
        <taxon>Bacteria</taxon>
        <taxon>Pseudomonadati</taxon>
        <taxon>Pseudomonadota</taxon>
        <taxon>Gammaproteobacteria</taxon>
        <taxon>Alteromonadales</taxon>
        <taxon>Pseudoalteromonadaceae</taxon>
        <taxon>Pseudoalteromonas</taxon>
    </lineage>
</organism>
<keyword evidence="1" id="KW-0812">Transmembrane</keyword>
<accession>A0A167DTR4</accession>